<comment type="similarity">
    <text evidence="1">Belongs to the protein kinase superfamily. ADCK protein kinase family.</text>
</comment>
<protein>
    <submittedName>
        <fullName evidence="4">2-octaprenylphenol hydroxylase</fullName>
    </submittedName>
</protein>
<feature type="transmembrane region" description="Helical" evidence="2">
    <location>
        <begin position="536"/>
        <end position="557"/>
    </location>
</feature>
<dbReference type="InterPro" id="IPR050154">
    <property type="entry name" value="UbiB_kinase"/>
</dbReference>
<evidence type="ECO:0000256" key="1">
    <source>
        <dbReference type="ARBA" id="ARBA00009670"/>
    </source>
</evidence>
<dbReference type="CDD" id="cd05121">
    <property type="entry name" value="ABC1_ADCK3-like"/>
    <property type="match status" value="1"/>
</dbReference>
<dbReference type="PANTHER" id="PTHR10566">
    <property type="entry name" value="CHAPERONE-ACTIVITY OF BC1 COMPLEX CABC1 -RELATED"/>
    <property type="match status" value="1"/>
</dbReference>
<evidence type="ECO:0000256" key="2">
    <source>
        <dbReference type="SAM" id="Phobius"/>
    </source>
</evidence>
<feature type="transmembrane region" description="Helical" evidence="2">
    <location>
        <begin position="569"/>
        <end position="590"/>
    </location>
</feature>
<proteinExistence type="inferred from homology"/>
<dbReference type="PATRIC" id="fig|1423771.3.peg.769"/>
<keyword evidence="2" id="KW-0812">Transmembrane</keyword>
<dbReference type="InterPro" id="IPR004147">
    <property type="entry name" value="ABC1_dom"/>
</dbReference>
<dbReference type="Proteomes" id="UP000050901">
    <property type="component" value="Unassembled WGS sequence"/>
</dbReference>
<evidence type="ECO:0000313" key="5">
    <source>
        <dbReference type="Proteomes" id="UP000050901"/>
    </source>
</evidence>
<dbReference type="AlphaFoldDB" id="A0A0R1P4X6"/>
<evidence type="ECO:0000259" key="3">
    <source>
        <dbReference type="Pfam" id="PF03109"/>
    </source>
</evidence>
<gene>
    <name evidence="4" type="ORF">FC47_GL000763</name>
</gene>
<organism evidence="4 5">
    <name type="scientific">Limosilactobacillus mucosae DSM 13345</name>
    <dbReference type="NCBI Taxonomy" id="1423771"/>
    <lineage>
        <taxon>Bacteria</taxon>
        <taxon>Bacillati</taxon>
        <taxon>Bacillota</taxon>
        <taxon>Bacilli</taxon>
        <taxon>Lactobacillales</taxon>
        <taxon>Lactobacillaceae</taxon>
        <taxon>Limosilactobacillus</taxon>
    </lineage>
</organism>
<dbReference type="Pfam" id="PF03109">
    <property type="entry name" value="ABC1"/>
    <property type="match status" value="1"/>
</dbReference>
<dbReference type="EMBL" id="AZEQ01000017">
    <property type="protein sequence ID" value="KRL24677.1"/>
    <property type="molecule type" value="Genomic_DNA"/>
</dbReference>
<feature type="domain" description="ABC1 atypical kinase-like" evidence="3">
    <location>
        <begin position="91"/>
        <end position="379"/>
    </location>
</feature>
<sequence length="601" mass="68279">MFCYNEANDLSNKDVIFLNEENTTISQKTRLKQIIKVLNQHSFLTNFYRQKHPEEIRQALEELGPTFIKIGQLLSTRPDLVSPDYIKELRQLQDQVDVDSYATVEQTFEEQTGKRIEDVFQTFDQTPFASASIGQTHHATLFDGTKVVVKVQHPAVTQLVQTDLALFKRALGMAEHVPIDFSVIDPKRVLDELSTSLLHEIDTTTEVQNGQEFYRLNNGFDIIEVPKVYPQYCTQKILVNEAMPGKSIKHLMNEKMPLDETSAARLKERNHYLAHVLVENFIKQVFEDHFFHADPHPGNVLFYDLPKDDPKRNAMAKDLNYQKQLGRHEIEIQKDHPLPPYRLVYLDFGMMGHLSPSLTDGIAQVVIALNTKSARQVGQAILGICNRTGEVDEQEFYSQLTGFLAPYLNTGLGGIDLPAMLFQIISLCRQNNLQVKPEVTLLIKAFSSIEGIVAALDPEMSLMEVAKPFAKKYLLKHFNWRDSLESSIWQARQTALDSIAIPSRINDLLEVLSTGQAKINFQYKDQARVLRNLERMLNRLLIVIVLAAIILGSSILVEGSAGHPAIFKLGTAGYTIAIIIIIGLFLGELYRFLKKHHKKRF</sequence>
<dbReference type="PANTHER" id="PTHR10566:SF113">
    <property type="entry name" value="PROTEIN ACTIVITY OF BC1 COMPLEX KINASE 7, CHLOROPLASTIC"/>
    <property type="match status" value="1"/>
</dbReference>
<comment type="caution">
    <text evidence="4">The sequence shown here is derived from an EMBL/GenBank/DDBJ whole genome shotgun (WGS) entry which is preliminary data.</text>
</comment>
<evidence type="ECO:0000313" key="4">
    <source>
        <dbReference type="EMBL" id="KRL24677.1"/>
    </source>
</evidence>
<keyword evidence="2" id="KW-1133">Transmembrane helix</keyword>
<keyword evidence="2" id="KW-0472">Membrane</keyword>
<dbReference type="InterPro" id="IPR011009">
    <property type="entry name" value="Kinase-like_dom_sf"/>
</dbReference>
<dbReference type="SUPFAM" id="SSF56112">
    <property type="entry name" value="Protein kinase-like (PK-like)"/>
    <property type="match status" value="1"/>
</dbReference>
<accession>A0A0R1P4X6</accession>
<name>A0A0R1P4X6_LIMMU</name>
<reference evidence="4 5" key="1">
    <citation type="journal article" date="2015" name="Genome Announc.">
        <title>Expanding the biotechnology potential of lactobacilli through comparative genomics of 213 strains and associated genera.</title>
        <authorList>
            <person name="Sun Z."/>
            <person name="Harris H.M."/>
            <person name="McCann A."/>
            <person name="Guo C."/>
            <person name="Argimon S."/>
            <person name="Zhang W."/>
            <person name="Yang X."/>
            <person name="Jeffery I.B."/>
            <person name="Cooney J.C."/>
            <person name="Kagawa T.F."/>
            <person name="Liu W."/>
            <person name="Song Y."/>
            <person name="Salvetti E."/>
            <person name="Wrobel A."/>
            <person name="Rasinkangas P."/>
            <person name="Parkhill J."/>
            <person name="Rea M.C."/>
            <person name="O'Sullivan O."/>
            <person name="Ritari J."/>
            <person name="Douillard F.P."/>
            <person name="Paul Ross R."/>
            <person name="Yang R."/>
            <person name="Briner A.E."/>
            <person name="Felis G.E."/>
            <person name="de Vos W.M."/>
            <person name="Barrangou R."/>
            <person name="Klaenhammer T.R."/>
            <person name="Caufield P.W."/>
            <person name="Cui Y."/>
            <person name="Zhang H."/>
            <person name="O'Toole P.W."/>
        </authorList>
    </citation>
    <scope>NUCLEOTIDE SEQUENCE [LARGE SCALE GENOMIC DNA]</scope>
    <source>
        <strain evidence="4 5">DSM 13345</strain>
    </source>
</reference>